<dbReference type="RefSeq" id="XP_011132895.1">
    <property type="nucleotide sequence ID" value="XM_011134593.1"/>
</dbReference>
<feature type="domain" description="SMC hinge" evidence="5">
    <location>
        <begin position="517"/>
        <end position="636"/>
    </location>
</feature>
<evidence type="ECO:0000313" key="6">
    <source>
        <dbReference type="EMBL" id="EZG43924.1"/>
    </source>
</evidence>
<dbReference type="eggNOG" id="KOG0933">
    <property type="taxonomic scope" value="Eukaryota"/>
</dbReference>
<dbReference type="InterPro" id="IPR036277">
    <property type="entry name" value="SMC_hinge_sf"/>
</dbReference>
<feature type="coiled-coil region" evidence="3">
    <location>
        <begin position="745"/>
        <end position="772"/>
    </location>
</feature>
<dbReference type="PANTHER" id="PTHR43977">
    <property type="entry name" value="STRUCTURAL MAINTENANCE OF CHROMOSOMES PROTEIN 3"/>
    <property type="match status" value="1"/>
</dbReference>
<dbReference type="InterPro" id="IPR024704">
    <property type="entry name" value="SMC"/>
</dbReference>
<evidence type="ECO:0000256" key="2">
    <source>
        <dbReference type="PIRNR" id="PIRNR005719"/>
    </source>
</evidence>
<dbReference type="Gene3D" id="1.10.287.1490">
    <property type="match status" value="1"/>
</dbReference>
<dbReference type="GO" id="GO:0051276">
    <property type="term" value="P:chromosome organization"/>
    <property type="evidence" value="ECO:0007669"/>
    <property type="project" value="InterPro"/>
</dbReference>
<comment type="subcellular location">
    <subcellularLocation>
        <location evidence="2">Nucleus</location>
    </subcellularLocation>
</comment>
<proteinExistence type="inferred from homology"/>
<dbReference type="GO" id="GO:0016887">
    <property type="term" value="F:ATP hydrolysis activity"/>
    <property type="evidence" value="ECO:0007669"/>
    <property type="project" value="InterPro"/>
</dbReference>
<evidence type="ECO:0000313" key="7">
    <source>
        <dbReference type="Proteomes" id="UP000019763"/>
    </source>
</evidence>
<dbReference type="Gene3D" id="3.40.50.300">
    <property type="entry name" value="P-loop containing nucleotide triphosphate hydrolases"/>
    <property type="match status" value="2"/>
</dbReference>
<feature type="domain" description="RecF/RecN/SMC N-terminal" evidence="4">
    <location>
        <begin position="3"/>
        <end position="1173"/>
    </location>
</feature>
<feature type="coiled-coil region" evidence="3">
    <location>
        <begin position="973"/>
        <end position="1039"/>
    </location>
</feature>
<evidence type="ECO:0000256" key="3">
    <source>
        <dbReference type="SAM" id="Coils"/>
    </source>
</evidence>
<dbReference type="Gene3D" id="3.30.70.1620">
    <property type="match status" value="1"/>
</dbReference>
<comment type="similarity">
    <text evidence="2">Belongs to the SMC family.</text>
</comment>
<dbReference type="Gene3D" id="1.20.1060.20">
    <property type="match status" value="1"/>
</dbReference>
<dbReference type="InterPro" id="IPR010935">
    <property type="entry name" value="SMC_hinge"/>
</dbReference>
<dbReference type="AlphaFoldDB" id="A0A023AZ49"/>
<gene>
    <name evidence="6" type="ORF">GNI_155660</name>
</gene>
<dbReference type="SUPFAM" id="SSF52540">
    <property type="entry name" value="P-loop containing nucleoside triphosphate hydrolases"/>
    <property type="match status" value="1"/>
</dbReference>
<keyword evidence="2" id="KW-0539">Nucleus</keyword>
<accession>A0A023AZ49</accession>
<dbReference type="Proteomes" id="UP000019763">
    <property type="component" value="Unassembled WGS sequence"/>
</dbReference>
<evidence type="ECO:0000259" key="4">
    <source>
        <dbReference type="Pfam" id="PF02463"/>
    </source>
</evidence>
<feature type="coiled-coil region" evidence="3">
    <location>
        <begin position="833"/>
        <end position="937"/>
    </location>
</feature>
<name>A0A023AZ49_GRENI</name>
<dbReference type="PIRSF" id="PIRSF005719">
    <property type="entry name" value="SMC"/>
    <property type="match status" value="1"/>
</dbReference>
<reference evidence="6" key="1">
    <citation type="submission" date="2013-12" db="EMBL/GenBank/DDBJ databases">
        <authorList>
            <person name="Omoto C.K."/>
            <person name="Sibley D."/>
            <person name="Venepally P."/>
            <person name="Hadjithomas M."/>
            <person name="Karamycheva S."/>
            <person name="Brunk B."/>
            <person name="Roos D."/>
            <person name="Caler E."/>
            <person name="Lorenzi H."/>
        </authorList>
    </citation>
    <scope>NUCLEOTIDE SEQUENCE</scope>
</reference>
<dbReference type="OrthoDB" id="10255539at2759"/>
<feature type="coiled-coil region" evidence="3">
    <location>
        <begin position="274"/>
        <end position="366"/>
    </location>
</feature>
<keyword evidence="1 3" id="KW-0175">Coiled coil</keyword>
<comment type="caution">
    <text evidence="6">The sequence shown here is derived from an EMBL/GenBank/DDBJ whole genome shotgun (WGS) entry which is preliminary data.</text>
</comment>
<evidence type="ECO:0000259" key="5">
    <source>
        <dbReference type="Pfam" id="PF06470"/>
    </source>
</evidence>
<dbReference type="GO" id="GO:0005694">
    <property type="term" value="C:chromosome"/>
    <property type="evidence" value="ECO:0007669"/>
    <property type="project" value="InterPro"/>
</dbReference>
<dbReference type="GO" id="GO:0005634">
    <property type="term" value="C:nucleus"/>
    <property type="evidence" value="ECO:0007669"/>
    <property type="project" value="UniProtKB-SubCell"/>
</dbReference>
<dbReference type="EMBL" id="AFNH02001162">
    <property type="protein sequence ID" value="EZG43924.1"/>
    <property type="molecule type" value="Genomic_DNA"/>
</dbReference>
<organism evidence="6 7">
    <name type="scientific">Gregarina niphandrodes</name>
    <name type="common">Septate eugregarine</name>
    <dbReference type="NCBI Taxonomy" id="110365"/>
    <lineage>
        <taxon>Eukaryota</taxon>
        <taxon>Sar</taxon>
        <taxon>Alveolata</taxon>
        <taxon>Apicomplexa</taxon>
        <taxon>Conoidasida</taxon>
        <taxon>Gregarinasina</taxon>
        <taxon>Eugregarinorida</taxon>
        <taxon>Gregarinidae</taxon>
        <taxon>Gregarina</taxon>
    </lineage>
</organism>
<dbReference type="Pfam" id="PF06470">
    <property type="entry name" value="SMC_hinge"/>
    <property type="match status" value="1"/>
</dbReference>
<dbReference type="GO" id="GO:0005524">
    <property type="term" value="F:ATP binding"/>
    <property type="evidence" value="ECO:0007669"/>
    <property type="project" value="InterPro"/>
</dbReference>
<dbReference type="VEuPathDB" id="CryptoDB:GNI_155660"/>
<dbReference type="InterPro" id="IPR027417">
    <property type="entry name" value="P-loop_NTPase"/>
</dbReference>
<dbReference type="InterPro" id="IPR003395">
    <property type="entry name" value="RecF/RecN/SMC_N"/>
</dbReference>
<dbReference type="OMA" id="THNKIAM"/>
<sequence length="1183" mass="135988">MKIVEMSLEGFKSYGERVKIGPFSPNFTAICGPNGTGKSNFFDAICFGMGFRVGNDMRVDNLTDLIYQRGQSNISSAAVTIVFDNQDKKFSPTMYADCDKITISRQIALRGRDRFFVNGQLRKPTDITRMLLEAKLNVHNAHFVVLQGTIQKVILMKPKEILSMFQESVGTNVFDKEKERSQKVLTEKQVQLQKIEKDINESLEPALEKSKKEKANYIRWMNLGSEIIAMKYYVALNKKRVLHALLCKKKKIVEEIQLDLSNNDQQQITKRNELSAIRDRLKILSQQIAELETTPHAQKLKQDINNTQLEQNKLTTLITSISKDISNGLKELKLQQKSLQSTESRLKAFEKDNKSYIEEESALKAKTSKTREIMNKANERLELAKLGKWTTESGEPLGEIVDDLKQKETDLNNRIIALNPIIKHLESEVQRLGKTAKNTREIEEAERSLKKWQDMLSATELKLQDFDYDANEENSIQTKIFQLNSDEDRYQDELRSLAQRFAREERIRQKFPDVNKVPGPLLDVFSIHKGYEQYSLALEEAAKTRLYHIVVDNDATATELFQWATNHGVRVTCLPINRLNNKRPSRDVILRATKLANHEGGNLFYALDILEYDVSHESCLCSAFNVFLTDNQKIARLINGQDNWIYNTITIDGDCYNPTGQISGGSKSGMNHLIKNRTRFNHVRKTIENDIKLERDKLKALLASCINKQARSQELKSTIQSCQQKIETINVQISIKKDTTDEGKLFKAQQELHEKSNAKQSLENECRSITKDLQPHEKYLNNCLKNPQKEMDNLSKSYNDNKSEYDILWKKYQELLDRMSQEKFIHSNLVTEKDAIVSELDKIQCQIKESEKEYEDLQVQLPVIESNLNNLQHQYDAISQQKYTAQKQYKELDEQSRSIQQDLEDNQAKNSRLHNELNKLKNDIISLTTNLDAAKKDLLNQPQHVMEMPEYLVLLQKYDRTENGGVEICSISLEELTELYNAMIRERSSLQMKIDKRAIDMLSHIEAEFNELKNNQSKVQSERNSVQQLIENIEAQKTKKLNTSYTLVDNVFNHILCTMLPGNVRGFLSLVEPNDINEGIEINIEFNGMKKSGLHDLSGGQKSLLALSFILALLKLNPCPLYILDEVDAALDIGHTQNLGSVIKKYFTESQFLIVSHRENFFKNASIVFRTSCVNGMSHIQRL</sequence>
<dbReference type="GeneID" id="22915388"/>
<evidence type="ECO:0000256" key="1">
    <source>
        <dbReference type="ARBA" id="ARBA00023054"/>
    </source>
</evidence>
<feature type="coiled-coil region" evidence="3">
    <location>
        <begin position="422"/>
        <end position="462"/>
    </location>
</feature>
<protein>
    <recommendedName>
        <fullName evidence="2">Structural maintenance of chromosomes protein</fullName>
    </recommendedName>
</protein>
<keyword evidence="7" id="KW-1185">Reference proteome</keyword>
<dbReference type="SUPFAM" id="SSF75553">
    <property type="entry name" value="Smc hinge domain"/>
    <property type="match status" value="1"/>
</dbReference>
<dbReference type="Pfam" id="PF02463">
    <property type="entry name" value="SMC_N"/>
    <property type="match status" value="1"/>
</dbReference>